<dbReference type="Pfam" id="PF13302">
    <property type="entry name" value="Acetyltransf_3"/>
    <property type="match status" value="1"/>
</dbReference>
<dbReference type="InterPro" id="IPR051531">
    <property type="entry name" value="N-acetyltransferase"/>
</dbReference>
<dbReference type="CDD" id="cd04301">
    <property type="entry name" value="NAT_SF"/>
    <property type="match status" value="1"/>
</dbReference>
<protein>
    <submittedName>
        <fullName evidence="2">N-acetyltransferase</fullName>
    </submittedName>
</protein>
<dbReference type="InterPro" id="IPR016181">
    <property type="entry name" value="Acyl_CoA_acyltransferase"/>
</dbReference>
<evidence type="ECO:0000313" key="2">
    <source>
        <dbReference type="EMBL" id="BCT91592.1"/>
    </source>
</evidence>
<proteinExistence type="predicted"/>
<feature type="domain" description="N-acetyltransferase" evidence="1">
    <location>
        <begin position="26"/>
        <end position="180"/>
    </location>
</feature>
<dbReference type="PROSITE" id="PS51186">
    <property type="entry name" value="GNAT"/>
    <property type="match status" value="1"/>
</dbReference>
<evidence type="ECO:0000259" key="1">
    <source>
        <dbReference type="PROSITE" id="PS51186"/>
    </source>
</evidence>
<name>A0ABN6FU86_9GAMM</name>
<keyword evidence="3" id="KW-1185">Reference proteome</keyword>
<dbReference type="EMBL" id="AP024545">
    <property type="protein sequence ID" value="BCT91592.1"/>
    <property type="molecule type" value="Genomic_DNA"/>
</dbReference>
<evidence type="ECO:0000313" key="3">
    <source>
        <dbReference type="Proteomes" id="UP000681317"/>
    </source>
</evidence>
<organism evidence="2 3">
    <name type="scientific">Noviluteimonas caseinilytica</name>
    <dbReference type="NCBI Taxonomy" id="2675101"/>
    <lineage>
        <taxon>Bacteria</taxon>
        <taxon>Pseudomonadati</taxon>
        <taxon>Pseudomonadota</taxon>
        <taxon>Gammaproteobacteria</taxon>
        <taxon>Lysobacterales</taxon>
        <taxon>Lysobacteraceae</taxon>
        <taxon>Noviluteimonas</taxon>
    </lineage>
</organism>
<dbReference type="Gene3D" id="3.40.630.30">
    <property type="match status" value="1"/>
</dbReference>
<reference evidence="2 3" key="1">
    <citation type="submission" date="2021-03" db="EMBL/GenBank/DDBJ databases">
        <title>Complete Genome Sequences of Two Lysobacter Strains Isolated from Sea Water (Lysobacter caseinilyticus) and Soil (Lysobacter helvus) in South Korea.</title>
        <authorList>
            <person name="Watanabe Y."/>
            <person name="Arakawa K."/>
        </authorList>
    </citation>
    <scope>NUCLEOTIDE SEQUENCE [LARGE SCALE GENOMIC DNA]</scope>
    <source>
        <strain evidence="2 3">KVB24</strain>
    </source>
</reference>
<sequence>MPLHTISVDQAFAALPGFPALRGVRTRLRAPVAEDAAAVFALYADPRVMRYWPRAPMVELREAQRWIDEVLASFDDRTRIEWIVTARDDDRALGTCTLFNFVGRAHAAWVGYALHPDAWGRGLARDAVSRALAWGHDTLGLQRFDANADPRNDASLRLLRDLGFKPGDSPQHHWRELPRQDR</sequence>
<dbReference type="RefSeq" id="WP_213435596.1">
    <property type="nucleotide sequence ID" value="NZ_AP024545.1"/>
</dbReference>
<dbReference type="PANTHER" id="PTHR43792">
    <property type="entry name" value="GNAT FAMILY, PUTATIVE (AFU_ORTHOLOGUE AFUA_3G00765)-RELATED-RELATED"/>
    <property type="match status" value="1"/>
</dbReference>
<accession>A0ABN6FU86</accession>
<gene>
    <name evidence="2" type="ORF">LYSCAS_06160</name>
</gene>
<dbReference type="InterPro" id="IPR000182">
    <property type="entry name" value="GNAT_dom"/>
</dbReference>
<dbReference type="Proteomes" id="UP000681317">
    <property type="component" value="Chromosome"/>
</dbReference>
<dbReference type="SUPFAM" id="SSF55729">
    <property type="entry name" value="Acyl-CoA N-acyltransferases (Nat)"/>
    <property type="match status" value="1"/>
</dbReference>